<dbReference type="eggNOG" id="ENOG502SUC4">
    <property type="taxonomic scope" value="Eukaryota"/>
</dbReference>
<dbReference type="AlphaFoldDB" id="B8MDX3"/>
<comment type="similarity">
    <text evidence="1">Belongs to the RutC family.</text>
</comment>
<keyword evidence="3" id="KW-1185">Reference proteome</keyword>
<dbReference type="RefSeq" id="XP_002483284.1">
    <property type="nucleotide sequence ID" value="XM_002483239.1"/>
</dbReference>
<dbReference type="Gene3D" id="3.30.1330.40">
    <property type="entry name" value="RutC-like"/>
    <property type="match status" value="1"/>
</dbReference>
<proteinExistence type="inferred from homology"/>
<dbReference type="OMA" id="MAVWKEK"/>
<dbReference type="GO" id="GO:0005829">
    <property type="term" value="C:cytosol"/>
    <property type="evidence" value="ECO:0007669"/>
    <property type="project" value="TreeGrafter"/>
</dbReference>
<protein>
    <submittedName>
        <fullName evidence="2">Endoribonuclease L-PSP family protein</fullName>
    </submittedName>
</protein>
<dbReference type="OrthoDB" id="309640at2759"/>
<dbReference type="PhylomeDB" id="B8MDX3"/>
<evidence type="ECO:0000313" key="3">
    <source>
        <dbReference type="Proteomes" id="UP000001745"/>
    </source>
</evidence>
<dbReference type="Pfam" id="PF01042">
    <property type="entry name" value="Ribonuc_L-PSP"/>
    <property type="match status" value="1"/>
</dbReference>
<dbReference type="PANTHER" id="PTHR11803:SF58">
    <property type="entry name" value="PROTEIN HMF1-RELATED"/>
    <property type="match status" value="1"/>
</dbReference>
<dbReference type="HOGENOM" id="CLU_1855353_0_0_1"/>
<name>B8MDX3_TALSN</name>
<dbReference type="SUPFAM" id="SSF55298">
    <property type="entry name" value="YjgF-like"/>
    <property type="match status" value="1"/>
</dbReference>
<dbReference type="GO" id="GO:0019239">
    <property type="term" value="F:deaminase activity"/>
    <property type="evidence" value="ECO:0007669"/>
    <property type="project" value="TreeGrafter"/>
</dbReference>
<reference evidence="3" key="1">
    <citation type="journal article" date="2015" name="Genome Announc.">
        <title>Genome sequence of the AIDS-associated pathogen Penicillium marneffei (ATCC18224) and its near taxonomic relative Talaromyces stipitatus (ATCC10500).</title>
        <authorList>
            <person name="Nierman W.C."/>
            <person name="Fedorova-Abrams N.D."/>
            <person name="Andrianopoulos A."/>
        </authorList>
    </citation>
    <scope>NUCLEOTIDE SEQUENCE [LARGE SCALE GENOMIC DNA]</scope>
    <source>
        <strain evidence="3">ATCC 10500 / CBS 375.48 / QM 6759 / NRRL 1006</strain>
    </source>
</reference>
<evidence type="ECO:0000313" key="2">
    <source>
        <dbReference type="EMBL" id="EED16050.1"/>
    </source>
</evidence>
<gene>
    <name evidence="2" type="ORF">TSTA_011590</name>
</gene>
<dbReference type="GeneID" id="8105000"/>
<dbReference type="InterPro" id="IPR035959">
    <property type="entry name" value="RutC-like_sf"/>
</dbReference>
<dbReference type="Proteomes" id="UP000001745">
    <property type="component" value="Unassembled WGS sequence"/>
</dbReference>
<evidence type="ECO:0000256" key="1">
    <source>
        <dbReference type="ARBA" id="ARBA00010552"/>
    </source>
</evidence>
<sequence>MAKYIQPSTILGQAYQMNGYSHAVVLPPNARLVIASGLPGFCEKKMGIVTASPRDQIIACFDNCDVALKAAGVTDGLQSAHKVHVFMTDVKDEPTVMAVWKEKYPDHRPTWMGLGVSALCAPGMIIEIQVEAHVVPGSEGKL</sequence>
<dbReference type="PANTHER" id="PTHR11803">
    <property type="entry name" value="2-IMINOBUTANOATE/2-IMINOPROPANOATE DEAMINASE RIDA"/>
    <property type="match status" value="1"/>
</dbReference>
<dbReference type="InParanoid" id="B8MDX3"/>
<dbReference type="InterPro" id="IPR006175">
    <property type="entry name" value="YjgF/YER057c/UK114"/>
</dbReference>
<dbReference type="VEuPathDB" id="FungiDB:TSTA_011590"/>
<organism evidence="2 3">
    <name type="scientific">Talaromyces stipitatus (strain ATCC 10500 / CBS 375.48 / QM 6759 / NRRL 1006)</name>
    <name type="common">Penicillium stipitatum</name>
    <dbReference type="NCBI Taxonomy" id="441959"/>
    <lineage>
        <taxon>Eukaryota</taxon>
        <taxon>Fungi</taxon>
        <taxon>Dikarya</taxon>
        <taxon>Ascomycota</taxon>
        <taxon>Pezizomycotina</taxon>
        <taxon>Eurotiomycetes</taxon>
        <taxon>Eurotiomycetidae</taxon>
        <taxon>Eurotiales</taxon>
        <taxon>Trichocomaceae</taxon>
        <taxon>Talaromyces</taxon>
        <taxon>Talaromyces sect. Talaromyces</taxon>
    </lineage>
</organism>
<accession>B8MDX3</accession>
<dbReference type="EMBL" id="EQ962656">
    <property type="protein sequence ID" value="EED16050.1"/>
    <property type="molecule type" value="Genomic_DNA"/>
</dbReference>